<feature type="region of interest" description="Disordered" evidence="9">
    <location>
        <begin position="365"/>
        <end position="385"/>
    </location>
</feature>
<feature type="binding site" evidence="8">
    <location>
        <position position="190"/>
    </location>
    <ligand>
        <name>Zn(2+)</name>
        <dbReference type="ChEBI" id="CHEBI:29105"/>
        <label>1</label>
    </ligand>
</feature>
<dbReference type="PANTHER" id="PTHR32481:SF7">
    <property type="entry name" value="AMINOPEPTIDASE YHFE-RELATED"/>
    <property type="match status" value="1"/>
</dbReference>
<comment type="caution">
    <text evidence="10">The sequence shown here is derived from an EMBL/GenBank/DDBJ whole genome shotgun (WGS) entry which is preliminary data.</text>
</comment>
<keyword evidence="3" id="KW-0645">Protease</keyword>
<gene>
    <name evidence="10" type="ORF">E2F43_14770</name>
</gene>
<feature type="active site" description="Proton acceptor" evidence="7">
    <location>
        <position position="224"/>
    </location>
</feature>
<dbReference type="CDD" id="cd05657">
    <property type="entry name" value="M42_glucanase_like"/>
    <property type="match status" value="1"/>
</dbReference>
<evidence type="ECO:0000256" key="2">
    <source>
        <dbReference type="ARBA" id="ARBA00022438"/>
    </source>
</evidence>
<dbReference type="InterPro" id="IPR051464">
    <property type="entry name" value="Peptidase_M42_aminopept"/>
</dbReference>
<keyword evidence="11" id="KW-1185">Reference proteome</keyword>
<name>A0A4R5LQL5_9GAMM</name>
<feature type="binding site" evidence="8">
    <location>
        <position position="190"/>
    </location>
    <ligand>
        <name>Zn(2+)</name>
        <dbReference type="ChEBI" id="CHEBI:29105"/>
        <label>2</label>
    </ligand>
</feature>
<evidence type="ECO:0000313" key="10">
    <source>
        <dbReference type="EMBL" id="TDG12821.1"/>
    </source>
</evidence>
<dbReference type="InterPro" id="IPR023367">
    <property type="entry name" value="Peptidase_M42_dom2"/>
</dbReference>
<evidence type="ECO:0000256" key="7">
    <source>
        <dbReference type="PIRSR" id="PIRSR001123-1"/>
    </source>
</evidence>
<dbReference type="NCBIfam" id="TIGR03106">
    <property type="entry name" value="trio_M42_hydro"/>
    <property type="match status" value="1"/>
</dbReference>
<evidence type="ECO:0000256" key="8">
    <source>
        <dbReference type="PIRSR" id="PIRSR001123-2"/>
    </source>
</evidence>
<dbReference type="PANTHER" id="PTHR32481">
    <property type="entry name" value="AMINOPEPTIDASE"/>
    <property type="match status" value="1"/>
</dbReference>
<evidence type="ECO:0000256" key="6">
    <source>
        <dbReference type="PIRNR" id="PIRNR001123"/>
    </source>
</evidence>
<dbReference type="GO" id="GO:0046872">
    <property type="term" value="F:metal ion binding"/>
    <property type="evidence" value="ECO:0007669"/>
    <property type="project" value="UniProtKB-UniRule"/>
</dbReference>
<dbReference type="GO" id="GO:0006508">
    <property type="term" value="P:proteolysis"/>
    <property type="evidence" value="ECO:0007669"/>
    <property type="project" value="UniProtKB-KW"/>
</dbReference>
<dbReference type="Proteomes" id="UP000295554">
    <property type="component" value="Unassembled WGS sequence"/>
</dbReference>
<accession>A0A4R5LQL5</accession>
<reference evidence="10 11" key="1">
    <citation type="submission" date="2019-03" db="EMBL/GenBank/DDBJ databases">
        <title>Seongchinamella monodicae gen. nov., sp. nov., a novel member of the Gammaproteobacteria isolated from a tidal mudflat of beach.</title>
        <authorList>
            <person name="Yang H.G."/>
            <person name="Kang J.W."/>
            <person name="Lee S.D."/>
        </authorList>
    </citation>
    <scope>NUCLEOTIDE SEQUENCE [LARGE SCALE GENOMIC DNA]</scope>
    <source>
        <strain evidence="10 11">GH4-78</strain>
    </source>
</reference>
<dbReference type="RefSeq" id="WP_133213972.1">
    <property type="nucleotide sequence ID" value="NZ_SMSE01000003.1"/>
</dbReference>
<sequence>MRALKINQDYLRETLEQALAIPSPTGMTNEIVHFCCDQLKQLGIEFELTRRGAIRATLPGRRKSPDRAIVAHLDTLGAMVTHLRDNGRPAVAPVGTWPARAAEGARVTLYADHGKQFRGTLLPLKASGHVYNEEVDQQPAHWDNLELRLDEVVASGDDVAALGIQPGDFVAVDPQTELLDNGFWFSRFLDDKAGVAALLAAARAIVEEDAELPMDVHLLFTITEETGAGASHVLHGDVAELIAVDNGTIAPDQNTSEYGATIAMQDSSGPFDYYLSRRLSALCDSFGIEHSRDVFRHYRSDAAAALEAGNDIRTALVCFALDSSHGYERTHRDSVTAVASLLTLYMQTDAMFERDADAIGPLQDFPEAQGDWEDSAVEEAVAEGG</sequence>
<evidence type="ECO:0000256" key="5">
    <source>
        <dbReference type="ARBA" id="ARBA00022801"/>
    </source>
</evidence>
<dbReference type="GO" id="GO:0004177">
    <property type="term" value="F:aminopeptidase activity"/>
    <property type="evidence" value="ECO:0007669"/>
    <property type="project" value="UniProtKB-UniRule"/>
</dbReference>
<feature type="binding site" evidence="8">
    <location>
        <position position="72"/>
    </location>
    <ligand>
        <name>Zn(2+)</name>
        <dbReference type="ChEBI" id="CHEBI:29105"/>
        <label>1</label>
    </ligand>
</feature>
<proteinExistence type="inferred from homology"/>
<dbReference type="InterPro" id="IPR008007">
    <property type="entry name" value="Peptidase_M42"/>
</dbReference>
<dbReference type="Pfam" id="PF05343">
    <property type="entry name" value="Peptidase_M42"/>
    <property type="match status" value="1"/>
</dbReference>
<keyword evidence="2" id="KW-0031">Aminopeptidase</keyword>
<evidence type="ECO:0000313" key="11">
    <source>
        <dbReference type="Proteomes" id="UP000295554"/>
    </source>
</evidence>
<dbReference type="OrthoDB" id="361940at2"/>
<dbReference type="SUPFAM" id="SSF101821">
    <property type="entry name" value="Aminopeptidase/glucanase lid domain"/>
    <property type="match status" value="1"/>
</dbReference>
<dbReference type="Gene3D" id="3.40.630.10">
    <property type="entry name" value="Zn peptidases"/>
    <property type="match status" value="1"/>
</dbReference>
<comment type="cofactor">
    <cofactor evidence="8">
        <name>a divalent metal cation</name>
        <dbReference type="ChEBI" id="CHEBI:60240"/>
    </cofactor>
    <text evidence="8">Binds 2 divalent metal cations per subunit.</text>
</comment>
<evidence type="ECO:0000256" key="3">
    <source>
        <dbReference type="ARBA" id="ARBA00022670"/>
    </source>
</evidence>
<keyword evidence="5" id="KW-0378">Hydrolase</keyword>
<dbReference type="Gene3D" id="2.40.30.40">
    <property type="entry name" value="Peptidase M42, domain 2"/>
    <property type="match status" value="1"/>
</dbReference>
<feature type="compositionally biased region" description="Acidic residues" evidence="9">
    <location>
        <begin position="370"/>
        <end position="385"/>
    </location>
</feature>
<dbReference type="AlphaFoldDB" id="A0A4R5LQL5"/>
<evidence type="ECO:0000256" key="4">
    <source>
        <dbReference type="ARBA" id="ARBA00022723"/>
    </source>
</evidence>
<evidence type="ECO:0000256" key="1">
    <source>
        <dbReference type="ARBA" id="ARBA00006272"/>
    </source>
</evidence>
<keyword evidence="4 8" id="KW-0479">Metal-binding</keyword>
<comment type="similarity">
    <text evidence="1 6">Belongs to the peptidase M42 family.</text>
</comment>
<dbReference type="PIRSF" id="PIRSF001123">
    <property type="entry name" value="PepA_GA"/>
    <property type="match status" value="1"/>
</dbReference>
<feature type="binding site" evidence="8">
    <location>
        <position position="245"/>
    </location>
    <ligand>
        <name>Zn(2+)</name>
        <dbReference type="ChEBI" id="CHEBI:29105"/>
        <label>1</label>
    </ligand>
</feature>
<dbReference type="InterPro" id="IPR017537">
    <property type="entry name" value="Peptidase_M42_hydrolase"/>
</dbReference>
<feature type="binding site" evidence="8">
    <location>
        <position position="225"/>
    </location>
    <ligand>
        <name>Zn(2+)</name>
        <dbReference type="ChEBI" id="CHEBI:29105"/>
        <label>2</label>
    </ligand>
</feature>
<organism evidence="10 11">
    <name type="scientific">Seongchinamella unica</name>
    <dbReference type="NCBI Taxonomy" id="2547392"/>
    <lineage>
        <taxon>Bacteria</taxon>
        <taxon>Pseudomonadati</taxon>
        <taxon>Pseudomonadota</taxon>
        <taxon>Gammaproteobacteria</taxon>
        <taxon>Cellvibrionales</taxon>
        <taxon>Halieaceae</taxon>
        <taxon>Seongchinamella</taxon>
    </lineage>
</organism>
<dbReference type="EMBL" id="SMSE01000003">
    <property type="protein sequence ID" value="TDG12821.1"/>
    <property type="molecule type" value="Genomic_DNA"/>
</dbReference>
<protein>
    <submittedName>
        <fullName evidence="10">Osmoprotectant NAGGN system M42 family peptidase</fullName>
    </submittedName>
</protein>
<evidence type="ECO:0000256" key="9">
    <source>
        <dbReference type="SAM" id="MobiDB-lite"/>
    </source>
</evidence>
<dbReference type="SUPFAM" id="SSF53187">
    <property type="entry name" value="Zn-dependent exopeptidases"/>
    <property type="match status" value="1"/>
</dbReference>